<proteinExistence type="inferred from homology"/>
<evidence type="ECO:0000256" key="4">
    <source>
        <dbReference type="ARBA" id="ARBA00022729"/>
    </source>
</evidence>
<dbReference type="InterPro" id="IPR040695">
    <property type="entry name" value="EcpB_C"/>
</dbReference>
<feature type="signal peptide" evidence="6">
    <location>
        <begin position="1"/>
        <end position="18"/>
    </location>
</feature>
<dbReference type="InterPro" id="IPR013783">
    <property type="entry name" value="Ig-like_fold"/>
</dbReference>
<comment type="similarity">
    <text evidence="1">Belongs to the EcpB/EcpE family.</text>
</comment>
<evidence type="ECO:0000256" key="2">
    <source>
        <dbReference type="ARBA" id="ARBA00014241"/>
    </source>
</evidence>
<dbReference type="InterPro" id="IPR008962">
    <property type="entry name" value="PapD-like_sf"/>
</dbReference>
<evidence type="ECO:0000313" key="9">
    <source>
        <dbReference type="Proteomes" id="UP000533429"/>
    </source>
</evidence>
<keyword evidence="3" id="KW-1029">Fimbrium biogenesis</keyword>
<gene>
    <name evidence="8" type="ORF">HWA77_14070</name>
</gene>
<dbReference type="Proteomes" id="UP000533429">
    <property type="component" value="Unassembled WGS sequence"/>
</dbReference>
<evidence type="ECO:0000256" key="1">
    <source>
        <dbReference type="ARBA" id="ARBA00009408"/>
    </source>
</evidence>
<dbReference type="SUPFAM" id="SSF49354">
    <property type="entry name" value="PapD-like"/>
    <property type="match status" value="1"/>
</dbReference>
<dbReference type="EMBL" id="JABXOR010000882">
    <property type="protein sequence ID" value="NVP01338.1"/>
    <property type="molecule type" value="Genomic_DNA"/>
</dbReference>
<comment type="caution">
    <text evidence="8">The sequence shown here is derived from an EMBL/GenBank/DDBJ whole genome shotgun (WGS) entry which is preliminary data.</text>
</comment>
<feature type="chain" id="PRO_5032458974" description="Probable fimbrial chaperone EcpB" evidence="6">
    <location>
        <begin position="19"/>
        <end position="219"/>
    </location>
</feature>
<keyword evidence="4 6" id="KW-0732">Signal</keyword>
<dbReference type="AlphaFoldDB" id="A0A850QY94"/>
<sequence length="219" mass="24936">MKILFSILCLVLSFQSYAVNVGSITSFIDSKSDTVVKEIANESKEARLILVKVIEIDEPTNKGTVINNNPKNLLLSPSKVILPADTKEKIKFFYNGPKDDKERYYRIIWTDSNISNKSDKSTSKKKAFATTTAVISTILVVTPRKEEFKYSLSNNVLINQGNSSYHVVAYGQCIKDKKEKCKEDYYDLPGTKRTFKNIDLNDKQSFIGIWHEKNFITVK</sequence>
<evidence type="ECO:0000256" key="6">
    <source>
        <dbReference type="SAM" id="SignalP"/>
    </source>
</evidence>
<name>A0A850QY94_PHODD</name>
<feature type="domain" description="EcpB C-terminal" evidence="7">
    <location>
        <begin position="148"/>
        <end position="218"/>
    </location>
</feature>
<accession>A0A850QY94</accession>
<keyword evidence="5" id="KW-0143">Chaperone</keyword>
<evidence type="ECO:0000256" key="5">
    <source>
        <dbReference type="ARBA" id="ARBA00023186"/>
    </source>
</evidence>
<protein>
    <recommendedName>
        <fullName evidence="2">Probable fimbrial chaperone EcpB</fullName>
    </recommendedName>
</protein>
<organism evidence="8 9">
    <name type="scientific">Photobacterium damselae subsp. damselae</name>
    <name type="common">Listonella damsela</name>
    <dbReference type="NCBI Taxonomy" id="85581"/>
    <lineage>
        <taxon>Bacteria</taxon>
        <taxon>Pseudomonadati</taxon>
        <taxon>Pseudomonadota</taxon>
        <taxon>Gammaproteobacteria</taxon>
        <taxon>Vibrionales</taxon>
        <taxon>Vibrionaceae</taxon>
        <taxon>Photobacterium</taxon>
    </lineage>
</organism>
<evidence type="ECO:0000313" key="8">
    <source>
        <dbReference type="EMBL" id="NVP01338.1"/>
    </source>
</evidence>
<dbReference type="Pfam" id="PF18649">
    <property type="entry name" value="EcpB_C"/>
    <property type="match status" value="1"/>
</dbReference>
<evidence type="ECO:0000256" key="3">
    <source>
        <dbReference type="ARBA" id="ARBA00022558"/>
    </source>
</evidence>
<reference evidence="8 9" key="1">
    <citation type="submission" date="2020-06" db="EMBL/GenBank/DDBJ databases">
        <title>Photobacterium damselae subsp. damselae comparative genomics.</title>
        <authorList>
            <person name="Osorio C.R."/>
        </authorList>
    </citation>
    <scope>NUCLEOTIDE SEQUENCE [LARGE SCALE GENOMIC DNA]</scope>
    <source>
        <strain evidence="8 9">TW250/03</strain>
    </source>
</reference>
<evidence type="ECO:0000259" key="7">
    <source>
        <dbReference type="Pfam" id="PF18649"/>
    </source>
</evidence>
<dbReference type="Gene3D" id="2.60.40.10">
    <property type="entry name" value="Immunoglobulins"/>
    <property type="match status" value="1"/>
</dbReference>